<dbReference type="EMBL" id="CP043028">
    <property type="protein sequence ID" value="QFJ54832.1"/>
    <property type="molecule type" value="Genomic_DNA"/>
</dbReference>
<dbReference type="OrthoDB" id="2049148at2"/>
<accession>A0A5P6VR12</accession>
<dbReference type="Gene3D" id="1.25.40.10">
    <property type="entry name" value="Tetratricopeptide repeat domain"/>
    <property type="match status" value="1"/>
</dbReference>
<evidence type="ECO:0000313" key="3">
    <source>
        <dbReference type="Proteomes" id="UP000327030"/>
    </source>
</evidence>
<dbReference type="KEGG" id="pxv:FXF36_08185"/>
<organism evidence="2 3">
    <name type="scientific">Pseudobutyrivibrio xylanivorans</name>
    <dbReference type="NCBI Taxonomy" id="185007"/>
    <lineage>
        <taxon>Bacteria</taxon>
        <taxon>Bacillati</taxon>
        <taxon>Bacillota</taxon>
        <taxon>Clostridia</taxon>
        <taxon>Lachnospirales</taxon>
        <taxon>Lachnospiraceae</taxon>
        <taxon>Pseudobutyrivibrio</taxon>
    </lineage>
</organism>
<dbReference type="Pfam" id="PF01381">
    <property type="entry name" value="HTH_3"/>
    <property type="match status" value="1"/>
</dbReference>
<name>A0A5P6VR12_PSEXY</name>
<dbReference type="InterPro" id="IPR011990">
    <property type="entry name" value="TPR-like_helical_dom_sf"/>
</dbReference>
<dbReference type="CDD" id="cd00093">
    <property type="entry name" value="HTH_XRE"/>
    <property type="match status" value="1"/>
</dbReference>
<dbReference type="Proteomes" id="UP000327030">
    <property type="component" value="Chromosome 1"/>
</dbReference>
<dbReference type="SUPFAM" id="SSF47413">
    <property type="entry name" value="lambda repressor-like DNA-binding domains"/>
    <property type="match status" value="1"/>
</dbReference>
<proteinExistence type="predicted"/>
<sequence length="309" mass="36398">MPSIIPGRRFFMAKIGFGGYLQKLREQKKWTQAFLAEKVDCMPSTISRIENEHEFPEIKLLKKFNGAFERMGIEFNAVTMEELFGFKKARVELLMAIRKRREEEIERKLDKFQKVMDKNDTEDMQYFVLAHLIFCRKNGMTVEAFLDKSIEVYEMCRCLPDFEDIPMLTLTPIEYEILFIMGESYMISGKKETAELIFDGLFKNSKNNITPFAPEKLLEISAIMARVCLMKNDYDKTDNFLKFIFDEFINKVETRMLFNALFIKSELCKAIDDDKGAILVDSYLDSVQLLMDYMHEEYRIRKDMRGSLL</sequence>
<dbReference type="AlphaFoldDB" id="A0A5P6VR12"/>
<dbReference type="InterPro" id="IPR001387">
    <property type="entry name" value="Cro/C1-type_HTH"/>
</dbReference>
<dbReference type="InterPro" id="IPR010982">
    <property type="entry name" value="Lambda_DNA-bd_dom_sf"/>
</dbReference>
<dbReference type="GO" id="GO:0003677">
    <property type="term" value="F:DNA binding"/>
    <property type="evidence" value="ECO:0007669"/>
    <property type="project" value="InterPro"/>
</dbReference>
<reference evidence="3" key="1">
    <citation type="submission" date="2019-08" db="EMBL/GenBank/DDBJ databases">
        <title>Complete Genome Sequence of the Polysaccharide-Degrading Rumen Bacterium Pseudobutyrivibrio xylanivorans MA3014.</title>
        <authorList>
            <person name="Palevich N."/>
            <person name="Maclean P.H."/>
            <person name="Kelly W.J."/>
            <person name="Leahy S.C."/>
            <person name="Rakonjac J."/>
            <person name="Attwood G.T."/>
        </authorList>
    </citation>
    <scope>NUCLEOTIDE SEQUENCE [LARGE SCALE GENOMIC DNA]</scope>
    <source>
        <strain evidence="3">MA3014</strain>
    </source>
</reference>
<gene>
    <name evidence="2" type="ORF">FXF36_08185</name>
</gene>
<protein>
    <submittedName>
        <fullName evidence="2">Helix-turn-helix transcriptional regulator</fullName>
    </submittedName>
</protein>
<dbReference type="SMART" id="SM00530">
    <property type="entry name" value="HTH_XRE"/>
    <property type="match status" value="1"/>
</dbReference>
<feature type="domain" description="HTH cro/C1-type" evidence="1">
    <location>
        <begin position="21"/>
        <end position="63"/>
    </location>
</feature>
<dbReference type="PROSITE" id="PS50943">
    <property type="entry name" value="HTH_CROC1"/>
    <property type="match status" value="1"/>
</dbReference>
<evidence type="ECO:0000313" key="2">
    <source>
        <dbReference type="EMBL" id="QFJ54832.1"/>
    </source>
</evidence>
<evidence type="ECO:0000259" key="1">
    <source>
        <dbReference type="PROSITE" id="PS50943"/>
    </source>
</evidence>